<evidence type="ECO:0000313" key="1">
    <source>
        <dbReference type="EMBL" id="QAU44205.1"/>
    </source>
</evidence>
<dbReference type="RefSeq" id="WP_128948996.1">
    <property type="nucleotide sequence ID" value="NZ_CP030053.1"/>
</dbReference>
<gene>
    <name evidence="1" type="ORF">XH91_01755</name>
</gene>
<dbReference type="Proteomes" id="UP000288972">
    <property type="component" value="Chromosome"/>
</dbReference>
<organism evidence="1 2">
    <name type="scientific">Bradyrhizobium guangzhouense</name>
    <dbReference type="NCBI Taxonomy" id="1325095"/>
    <lineage>
        <taxon>Bacteria</taxon>
        <taxon>Pseudomonadati</taxon>
        <taxon>Pseudomonadota</taxon>
        <taxon>Alphaproteobacteria</taxon>
        <taxon>Hyphomicrobiales</taxon>
        <taxon>Nitrobacteraceae</taxon>
        <taxon>Bradyrhizobium</taxon>
    </lineage>
</organism>
<name>A0AAE5WW56_9BRAD</name>
<dbReference type="KEGG" id="bgz:XH91_01755"/>
<reference evidence="1 2" key="1">
    <citation type="submission" date="2018-06" db="EMBL/GenBank/DDBJ databases">
        <title>Comparative genomics of rhizobia nodulating Arachis hypogaea in China.</title>
        <authorList>
            <person name="Li Y."/>
        </authorList>
    </citation>
    <scope>NUCLEOTIDE SEQUENCE [LARGE SCALE GENOMIC DNA]</scope>
    <source>
        <strain evidence="1 2">CCBAU 51670</strain>
    </source>
</reference>
<sequence>MTIDRDRAFLTEMRAITTDADGREVLVGLSADETDWYFAYSARRLSGEPRGPNHSADRERYLALHDRHERTRLEVLGAEIQQRTDKPTAH</sequence>
<evidence type="ECO:0000313" key="2">
    <source>
        <dbReference type="Proteomes" id="UP000288972"/>
    </source>
</evidence>
<dbReference type="AlphaFoldDB" id="A0AAE5WW56"/>
<proteinExistence type="predicted"/>
<protein>
    <submittedName>
        <fullName evidence="1">Uncharacterized protein</fullName>
    </submittedName>
</protein>
<dbReference type="EMBL" id="CP030053">
    <property type="protein sequence ID" value="QAU44205.1"/>
    <property type="molecule type" value="Genomic_DNA"/>
</dbReference>
<accession>A0AAE5WW56</accession>